<protein>
    <submittedName>
        <fullName evidence="2">TfdA family taurine catabolism dioxygenase TauD</fullName>
    </submittedName>
</protein>
<dbReference type="InterPro" id="IPR042098">
    <property type="entry name" value="TauD-like_sf"/>
</dbReference>
<evidence type="ECO:0000256" key="1">
    <source>
        <dbReference type="ARBA" id="ARBA00023002"/>
    </source>
</evidence>
<accession>A0A562IHP9</accession>
<dbReference type="AlphaFoldDB" id="A0A562IHP9"/>
<comment type="caution">
    <text evidence="2">The sequence shown here is derived from an EMBL/GenBank/DDBJ whole genome shotgun (WGS) entry which is preliminary data.</text>
</comment>
<name>A0A562IHP9_MICOL</name>
<evidence type="ECO:0000313" key="3">
    <source>
        <dbReference type="Proteomes" id="UP000319825"/>
    </source>
</evidence>
<gene>
    <name evidence="2" type="ORF">JD77_05373</name>
</gene>
<keyword evidence="2" id="KW-0223">Dioxygenase</keyword>
<dbReference type="GO" id="GO:0051213">
    <property type="term" value="F:dioxygenase activity"/>
    <property type="evidence" value="ECO:0007669"/>
    <property type="project" value="UniProtKB-KW"/>
</dbReference>
<dbReference type="SUPFAM" id="SSF51197">
    <property type="entry name" value="Clavaminate synthase-like"/>
    <property type="match status" value="1"/>
</dbReference>
<dbReference type="EMBL" id="VLKE01000001">
    <property type="protein sequence ID" value="TWH70348.1"/>
    <property type="molecule type" value="Genomic_DNA"/>
</dbReference>
<sequence>MDLRAGDMQLLNNHVVVHVRTAYSDHPEPERRRDLIRLWLDTDRDPAAAS</sequence>
<keyword evidence="1" id="KW-0560">Oxidoreductase</keyword>
<evidence type="ECO:0000313" key="2">
    <source>
        <dbReference type="EMBL" id="TWH70348.1"/>
    </source>
</evidence>
<keyword evidence="3" id="KW-1185">Reference proteome</keyword>
<organism evidence="2 3">
    <name type="scientific">Micromonospora olivasterospora</name>
    <dbReference type="NCBI Taxonomy" id="1880"/>
    <lineage>
        <taxon>Bacteria</taxon>
        <taxon>Bacillati</taxon>
        <taxon>Actinomycetota</taxon>
        <taxon>Actinomycetes</taxon>
        <taxon>Micromonosporales</taxon>
        <taxon>Micromonosporaceae</taxon>
        <taxon>Micromonospora</taxon>
    </lineage>
</organism>
<proteinExistence type="predicted"/>
<reference evidence="2 3" key="1">
    <citation type="submission" date="2019-07" db="EMBL/GenBank/DDBJ databases">
        <title>R&amp;d 2014.</title>
        <authorList>
            <person name="Klenk H.-P."/>
        </authorList>
    </citation>
    <scope>NUCLEOTIDE SEQUENCE [LARGE SCALE GENOMIC DNA]</scope>
    <source>
        <strain evidence="2 3">DSM 43868</strain>
    </source>
</reference>
<dbReference type="OrthoDB" id="5491415at2"/>
<dbReference type="Gene3D" id="3.60.130.10">
    <property type="entry name" value="Clavaminate synthase-like"/>
    <property type="match status" value="1"/>
</dbReference>
<dbReference type="Proteomes" id="UP000319825">
    <property type="component" value="Unassembled WGS sequence"/>
</dbReference>